<keyword evidence="2" id="KW-1185">Reference proteome</keyword>
<name>A0ABN8NE94_9CNID</name>
<organism evidence="1 2">
    <name type="scientific">Porites lobata</name>
    <dbReference type="NCBI Taxonomy" id="104759"/>
    <lineage>
        <taxon>Eukaryota</taxon>
        <taxon>Metazoa</taxon>
        <taxon>Cnidaria</taxon>
        <taxon>Anthozoa</taxon>
        <taxon>Hexacorallia</taxon>
        <taxon>Scleractinia</taxon>
        <taxon>Fungiina</taxon>
        <taxon>Poritidae</taxon>
        <taxon>Porites</taxon>
    </lineage>
</organism>
<protein>
    <submittedName>
        <fullName evidence="1">Uncharacterized protein</fullName>
    </submittedName>
</protein>
<evidence type="ECO:0000313" key="1">
    <source>
        <dbReference type="EMBL" id="CAH3103803.1"/>
    </source>
</evidence>
<sequence length="101" mass="10984">METGAVSKKADPKSIASRVLTCPGPFSTVRLAQSSISGHIRPAAVTIVEIMQNLERDGLGKVIVVDRTTVFYKSLPCNVDEEVLGNYGVILGNYSNQFKER</sequence>
<dbReference type="EMBL" id="CALNXK010000016">
    <property type="protein sequence ID" value="CAH3103803.1"/>
    <property type="molecule type" value="Genomic_DNA"/>
</dbReference>
<reference evidence="1 2" key="1">
    <citation type="submission" date="2022-05" db="EMBL/GenBank/DDBJ databases">
        <authorList>
            <consortium name="Genoscope - CEA"/>
            <person name="William W."/>
        </authorList>
    </citation>
    <scope>NUCLEOTIDE SEQUENCE [LARGE SCALE GENOMIC DNA]</scope>
</reference>
<dbReference type="Proteomes" id="UP001159405">
    <property type="component" value="Unassembled WGS sequence"/>
</dbReference>
<comment type="caution">
    <text evidence="1">The sequence shown here is derived from an EMBL/GenBank/DDBJ whole genome shotgun (WGS) entry which is preliminary data.</text>
</comment>
<accession>A0ABN8NE94</accession>
<evidence type="ECO:0000313" key="2">
    <source>
        <dbReference type="Proteomes" id="UP001159405"/>
    </source>
</evidence>
<gene>
    <name evidence="1" type="ORF">PLOB_00011413</name>
</gene>
<proteinExistence type="predicted"/>